<organism evidence="1">
    <name type="scientific">Demequina capsici</name>
    <dbReference type="NCBI Taxonomy" id="3075620"/>
    <lineage>
        <taxon>Bacteria</taxon>
        <taxon>Bacillati</taxon>
        <taxon>Actinomycetota</taxon>
        <taxon>Actinomycetes</taxon>
        <taxon>Micrococcales</taxon>
        <taxon>Demequinaceae</taxon>
        <taxon>Demequina</taxon>
    </lineage>
</organism>
<protein>
    <submittedName>
        <fullName evidence="1">Uncharacterized protein</fullName>
    </submittedName>
</protein>
<gene>
    <name evidence="1" type="ORF">RN607_14325</name>
</gene>
<dbReference type="EMBL" id="CP134880">
    <property type="protein sequence ID" value="WNM27356.1"/>
    <property type="molecule type" value="Genomic_DNA"/>
</dbReference>
<dbReference type="RefSeq" id="WP_313543349.1">
    <property type="nucleotide sequence ID" value="NZ_CP134880.1"/>
</dbReference>
<accession>A0AA96FF03</accession>
<dbReference type="Proteomes" id="UP001303408">
    <property type="component" value="Chromosome"/>
</dbReference>
<reference evidence="1" key="1">
    <citation type="submission" date="2023-09" db="EMBL/GenBank/DDBJ databases">
        <title>Demequina sp. a novel bacteria isolated from Capsicum annuum.</title>
        <authorList>
            <person name="Humaira Z."/>
            <person name="Lee J."/>
            <person name="Cho D."/>
        </authorList>
    </citation>
    <scope>NUCLEOTIDE SEQUENCE</scope>
    <source>
        <strain evidence="1">PMTSA13</strain>
    </source>
</reference>
<dbReference type="KEGG" id="dcp:RN607_14325"/>
<name>A0AA96FF03_9MICO</name>
<sequence length="205" mass="21658">MKMLLELDLPAGSTMLVEDGATLEASLNEELSAAFATILASTPDYSSVPQDDLDVMVAESGLDAASQSQVRASWAEPKKLALAQQARDAESLAMTARAALTIAEAADREGVSRSTVSRRIQRRELLTVAGARGRVLLPLWQFTQKGPLPGLEEIIPSLLGADPVGVTNLVAAPQELLGGASIVAWLTDGGDVTPVRDIVEAEARW</sequence>
<evidence type="ECO:0000313" key="1">
    <source>
        <dbReference type="EMBL" id="WNM27356.1"/>
    </source>
</evidence>
<dbReference type="AlphaFoldDB" id="A0AA96FF03"/>
<proteinExistence type="predicted"/>